<evidence type="ECO:0000313" key="2">
    <source>
        <dbReference type="Proteomes" id="UP000204221"/>
    </source>
</evidence>
<organism evidence="1 2">
    <name type="scientific">Actinoalloteichus hoggarensis</name>
    <dbReference type="NCBI Taxonomy" id="1470176"/>
    <lineage>
        <taxon>Bacteria</taxon>
        <taxon>Bacillati</taxon>
        <taxon>Actinomycetota</taxon>
        <taxon>Actinomycetes</taxon>
        <taxon>Pseudonocardiales</taxon>
        <taxon>Pseudonocardiaceae</taxon>
        <taxon>Actinoalloteichus</taxon>
    </lineage>
</organism>
<dbReference type="Proteomes" id="UP000204221">
    <property type="component" value="Chromosome"/>
</dbReference>
<keyword evidence="2" id="KW-1185">Reference proteome</keyword>
<evidence type="ECO:0000313" key="1">
    <source>
        <dbReference type="EMBL" id="ASO20487.1"/>
    </source>
</evidence>
<name>A0A221W4H3_9PSEU</name>
<gene>
    <name evidence="1" type="ORF">AHOG_14225</name>
</gene>
<protein>
    <submittedName>
        <fullName evidence="1">Uncharacterized protein</fullName>
    </submittedName>
</protein>
<reference evidence="1 2" key="1">
    <citation type="submission" date="2017-07" db="EMBL/GenBank/DDBJ databases">
        <title>Complete genome sequence of Actinoalloteichus hoggarensis DSM 45943, type strain of Actinoalloteichus hoggarensis.</title>
        <authorList>
            <person name="Ruckert C."/>
            <person name="Nouioui I."/>
            <person name="Willmese J."/>
            <person name="van Wezel G."/>
            <person name="Klenk H.-P."/>
            <person name="Kalinowski J."/>
            <person name="Zotchev S.B."/>
        </authorList>
    </citation>
    <scope>NUCLEOTIDE SEQUENCE [LARGE SCALE GENOMIC DNA]</scope>
    <source>
        <strain evidence="1 2">DSM 45943</strain>
    </source>
</reference>
<sequence>MVASMCLPGRRVDDAVPPVSLGAQCGRRLRPTNGVDVESTRRLTAYRPPQARDTVPGPRGRRQGQRVSPARRSW</sequence>
<dbReference type="AlphaFoldDB" id="A0A221W4H3"/>
<dbReference type="EMBL" id="CP022521">
    <property type="protein sequence ID" value="ASO20487.1"/>
    <property type="molecule type" value="Genomic_DNA"/>
</dbReference>
<accession>A0A221W4H3</accession>
<dbReference type="KEGG" id="ahg:AHOG_14225"/>
<proteinExistence type="predicted"/>